<feature type="compositionally biased region" description="Low complexity" evidence="1">
    <location>
        <begin position="105"/>
        <end position="119"/>
    </location>
</feature>
<gene>
    <name evidence="2" type="ORF">WMY93_003145</name>
</gene>
<dbReference type="EMBL" id="JBBPFD010000002">
    <property type="protein sequence ID" value="KAK7939819.1"/>
    <property type="molecule type" value="Genomic_DNA"/>
</dbReference>
<organism evidence="2 3">
    <name type="scientific">Mugilogobius chulae</name>
    <name type="common">yellowstripe goby</name>
    <dbReference type="NCBI Taxonomy" id="88201"/>
    <lineage>
        <taxon>Eukaryota</taxon>
        <taxon>Metazoa</taxon>
        <taxon>Chordata</taxon>
        <taxon>Craniata</taxon>
        <taxon>Vertebrata</taxon>
        <taxon>Euteleostomi</taxon>
        <taxon>Actinopterygii</taxon>
        <taxon>Neopterygii</taxon>
        <taxon>Teleostei</taxon>
        <taxon>Neoteleostei</taxon>
        <taxon>Acanthomorphata</taxon>
        <taxon>Gobiaria</taxon>
        <taxon>Gobiiformes</taxon>
        <taxon>Gobioidei</taxon>
        <taxon>Gobiidae</taxon>
        <taxon>Gobionellinae</taxon>
        <taxon>Mugilogobius</taxon>
    </lineage>
</organism>
<feature type="compositionally biased region" description="Polar residues" evidence="1">
    <location>
        <begin position="221"/>
        <end position="232"/>
    </location>
</feature>
<name>A0AAW0PYI6_9GOBI</name>
<accession>A0AAW0PYI6</accession>
<comment type="caution">
    <text evidence="2">The sequence shown here is derived from an EMBL/GenBank/DDBJ whole genome shotgun (WGS) entry which is preliminary data.</text>
</comment>
<protein>
    <submittedName>
        <fullName evidence="2">Uncharacterized protein</fullName>
    </submittedName>
</protein>
<reference evidence="3" key="1">
    <citation type="submission" date="2024-04" db="EMBL/GenBank/DDBJ databases">
        <title>Salinicola lusitanus LLJ914,a marine bacterium isolated from the Okinawa Trough.</title>
        <authorList>
            <person name="Li J."/>
        </authorList>
    </citation>
    <scope>NUCLEOTIDE SEQUENCE [LARGE SCALE GENOMIC DNA]</scope>
</reference>
<evidence type="ECO:0000313" key="2">
    <source>
        <dbReference type="EMBL" id="KAK7939819.1"/>
    </source>
</evidence>
<feature type="region of interest" description="Disordered" evidence="1">
    <location>
        <begin position="256"/>
        <end position="318"/>
    </location>
</feature>
<dbReference type="Proteomes" id="UP001460270">
    <property type="component" value="Unassembled WGS sequence"/>
</dbReference>
<proteinExistence type="predicted"/>
<feature type="compositionally biased region" description="Polar residues" evidence="1">
    <location>
        <begin position="93"/>
        <end position="104"/>
    </location>
</feature>
<keyword evidence="3" id="KW-1185">Reference proteome</keyword>
<feature type="region of interest" description="Disordered" evidence="1">
    <location>
        <begin position="83"/>
        <end position="127"/>
    </location>
</feature>
<dbReference type="AlphaFoldDB" id="A0AAW0PYI6"/>
<sequence length="504" mass="54581">MGRLDEAAKQKVVELRKAGLSFRKIKAELELENIREFQGRPPGRARPSEIGGTPALQLYARGKGAPEKWSGINLQNLIRLSSQQSQRSDIITKSPNTGGSNQPGSSEECNSRSSSTTSSQGQGHREENDIQIVSVTSLSQTNQTNIAQSPATRTPTSVACSAGAITAALTRRRVSPSPTTNSMLAARKRILDKALSHRIKQMASLLRRDQTGVHGAGLRNPVQQPSSTYNSNDRVVTENQSELLGTTSALRYSVQKPNVSVRSPQPPPRVGIRLPSQSVTGSVPGILNLRLPAPPGSQSSNHNEGHSSTQQTSQDSGGQAILHDKIQTLSSEVHNLGVAVKMLVEQQCRLEREQTQQTNIQKQILSTLQTMSSKMGCCSSNVQQQQKTHSQAPAKSTSFNQDTYTCSEVTYVQCSQSQPSFNSIDALETVEPFKLPELSPTSMNGFAACSSAESLPLIPSPLYQQQNTLTQISGFTQNYVSPYNQSNNQAFGGNKLVNFQIAVQ</sequence>
<feature type="compositionally biased region" description="Low complexity" evidence="1">
    <location>
        <begin position="307"/>
        <end position="318"/>
    </location>
</feature>
<evidence type="ECO:0000256" key="1">
    <source>
        <dbReference type="SAM" id="MobiDB-lite"/>
    </source>
</evidence>
<feature type="region of interest" description="Disordered" evidence="1">
    <location>
        <begin position="211"/>
        <end position="232"/>
    </location>
</feature>
<evidence type="ECO:0000313" key="3">
    <source>
        <dbReference type="Proteomes" id="UP001460270"/>
    </source>
</evidence>